<accession>A0ABP7N0H8</accession>
<gene>
    <name evidence="2" type="ORF">GCM10022277_32750</name>
</gene>
<dbReference type="Proteomes" id="UP001501565">
    <property type="component" value="Unassembled WGS sequence"/>
</dbReference>
<evidence type="ECO:0000313" key="3">
    <source>
        <dbReference type="Proteomes" id="UP001501565"/>
    </source>
</evidence>
<dbReference type="InterPro" id="IPR012349">
    <property type="entry name" value="Split_barrel_FMN-bd"/>
</dbReference>
<sequence>MINIEEITTEVALRRVIKPYPKLLDKRIQTKLDKYSLEFIQLARAGVVYVGGSRFGFDILDLQNPDCFALKSDKHFVIRINKEVQQTNAASLQCSLYFLIPGVGHGLRVNGRMTGNQEPDLFEVEIRSLYFQCARAAVRSGLWHSDKALPFERGDFQRDSFEQGNFERDNKVNDEVVEENLTAQHIQFIEASPYVLLGTQDNKGETELSPRGDPNCVAKVLEQGQILIPERPGNKVAISLRNILATQLVGLSFFIPNSEFFLTVTGRAKIISAPELLESFGVNNKVPKLGLLIEVDSVCLSRSSLLASSDFWAADSFPDTSSLTSFPKALAAHMNGDGWLGKVSAPVVGAVVKKDLNALY</sequence>
<evidence type="ECO:0000313" key="2">
    <source>
        <dbReference type="EMBL" id="GAA3933602.1"/>
    </source>
</evidence>
<name>A0ABP7N0H8_9GAMM</name>
<dbReference type="SUPFAM" id="SSF50475">
    <property type="entry name" value="FMN-binding split barrel"/>
    <property type="match status" value="1"/>
</dbReference>
<evidence type="ECO:0000259" key="1">
    <source>
        <dbReference type="Pfam" id="PF01243"/>
    </source>
</evidence>
<dbReference type="RefSeq" id="WP_344799667.1">
    <property type="nucleotide sequence ID" value="NZ_BAABBN010000012.1"/>
</dbReference>
<dbReference type="Pfam" id="PF01243">
    <property type="entry name" value="PNPOx_N"/>
    <property type="match status" value="1"/>
</dbReference>
<dbReference type="EMBL" id="BAABBN010000012">
    <property type="protein sequence ID" value="GAA3933602.1"/>
    <property type="molecule type" value="Genomic_DNA"/>
</dbReference>
<dbReference type="Gene3D" id="2.30.110.10">
    <property type="entry name" value="Electron Transport, Fmn-binding Protein, Chain A"/>
    <property type="match status" value="1"/>
</dbReference>
<feature type="domain" description="Pyridoxamine 5'-phosphate oxidase N-terminal" evidence="1">
    <location>
        <begin position="182"/>
        <end position="284"/>
    </location>
</feature>
<dbReference type="InterPro" id="IPR011576">
    <property type="entry name" value="Pyridox_Oxase_N"/>
</dbReference>
<proteinExistence type="predicted"/>
<reference evidence="3" key="1">
    <citation type="journal article" date="2019" name="Int. J. Syst. Evol. Microbiol.">
        <title>The Global Catalogue of Microorganisms (GCM) 10K type strain sequencing project: providing services to taxonomists for standard genome sequencing and annotation.</title>
        <authorList>
            <consortium name="The Broad Institute Genomics Platform"/>
            <consortium name="The Broad Institute Genome Sequencing Center for Infectious Disease"/>
            <person name="Wu L."/>
            <person name="Ma J."/>
        </authorList>
    </citation>
    <scope>NUCLEOTIDE SEQUENCE [LARGE SCALE GENOMIC DNA]</scope>
    <source>
        <strain evidence="3">JCM 17551</strain>
    </source>
</reference>
<organism evidence="2 3">
    <name type="scientific">Litoribacillus peritrichatus</name>
    <dbReference type="NCBI Taxonomy" id="718191"/>
    <lineage>
        <taxon>Bacteria</taxon>
        <taxon>Pseudomonadati</taxon>
        <taxon>Pseudomonadota</taxon>
        <taxon>Gammaproteobacteria</taxon>
        <taxon>Oceanospirillales</taxon>
        <taxon>Oceanospirillaceae</taxon>
        <taxon>Litoribacillus</taxon>
    </lineage>
</organism>
<keyword evidence="3" id="KW-1185">Reference proteome</keyword>
<dbReference type="PANTHER" id="PTHR42815:SF2">
    <property type="entry name" value="FAD-BINDING, PUTATIVE (AFU_ORTHOLOGUE AFUA_6G07600)-RELATED"/>
    <property type="match status" value="1"/>
</dbReference>
<comment type="caution">
    <text evidence="2">The sequence shown here is derived from an EMBL/GenBank/DDBJ whole genome shotgun (WGS) entry which is preliminary data.</text>
</comment>
<dbReference type="PANTHER" id="PTHR42815">
    <property type="entry name" value="FAD-BINDING, PUTATIVE (AFU_ORTHOLOGUE AFUA_6G07600)-RELATED"/>
    <property type="match status" value="1"/>
</dbReference>
<protein>
    <recommendedName>
        <fullName evidence="1">Pyridoxamine 5'-phosphate oxidase N-terminal domain-containing protein</fullName>
    </recommendedName>
</protein>